<dbReference type="Gene3D" id="1.20.1600.10">
    <property type="entry name" value="Outer membrane efflux proteins (OEP)"/>
    <property type="match status" value="1"/>
</dbReference>
<dbReference type="RefSeq" id="WP_052494413.1">
    <property type="nucleotide sequence ID" value="NZ_CP010536.1"/>
</dbReference>
<keyword evidence="6" id="KW-1185">Reference proteome</keyword>
<evidence type="ECO:0000313" key="6">
    <source>
        <dbReference type="Proteomes" id="UP000031843"/>
    </source>
</evidence>
<feature type="compositionally biased region" description="Polar residues" evidence="4">
    <location>
        <begin position="44"/>
        <end position="53"/>
    </location>
</feature>
<evidence type="ECO:0008006" key="7">
    <source>
        <dbReference type="Google" id="ProtNLM"/>
    </source>
</evidence>
<dbReference type="OrthoDB" id="9770517at2"/>
<dbReference type="GO" id="GO:0005886">
    <property type="term" value="C:plasma membrane"/>
    <property type="evidence" value="ECO:0007669"/>
    <property type="project" value="UniProtKB-SubCell"/>
</dbReference>
<sequence>MHASPHGKSTSRTALAVLAAAMLSACAVGPDFTAPAAPAAPSYTEGTQPTRTSAADAPHGQAQTLESGADVPAQWWTLLRSPALDRAIRAALDASPTLAQAQARIEQARQELVATTGARLLPRVDAKLNTTRQQVDVNSLGITAFPSPGPFTLYGASVAISYTLDLFGGQRRELEGLRAAVDYQRFELEAARLTLAGNVATAAIREAGLRAQIAGTEAIVAAQQRQLAITEQRLRAGGVAQVDAQRQRNELAQSQALLPGLAQQLAATRHQLAVYLGQAPASAQLPEFRLEDLTLPATLPVSLPSAMARRRPDIRAAEALLHQASANIGVATAQRYPQLTLSGSAGTQALSARDLFGSLNVWSLAAGLAQPVFRGGELVARKRAAQAAYAQSLAAYQQTVLQGLREVADSLRALQADANTLQARADSAKQAADTLSIVTGQYRLGGVSQLAVLDAERQYRQAALALSQATASRFTDSVALLQALGGGWWQAEAEAAAAQ</sequence>
<evidence type="ECO:0000256" key="4">
    <source>
        <dbReference type="SAM" id="MobiDB-lite"/>
    </source>
</evidence>
<evidence type="ECO:0000313" key="5">
    <source>
        <dbReference type="EMBL" id="AJG17882.1"/>
    </source>
</evidence>
<evidence type="ECO:0000256" key="2">
    <source>
        <dbReference type="RuleBase" id="RU362097"/>
    </source>
</evidence>
<dbReference type="AlphaFoldDB" id="A0A0C4XZC7"/>
<keyword evidence="2" id="KW-0564">Palmitate</keyword>
<feature type="coiled-coil region" evidence="3">
    <location>
        <begin position="404"/>
        <end position="431"/>
    </location>
</feature>
<keyword evidence="2" id="KW-0472">Membrane</keyword>
<evidence type="ECO:0000256" key="3">
    <source>
        <dbReference type="SAM" id="Coils"/>
    </source>
</evidence>
<dbReference type="PANTHER" id="PTHR30203">
    <property type="entry name" value="OUTER MEMBRANE CATION EFFLUX PROTEIN"/>
    <property type="match status" value="1"/>
</dbReference>
<keyword evidence="2" id="KW-0449">Lipoprotein</keyword>
<gene>
    <name evidence="5" type="ORF">RR42_m0469</name>
</gene>
<keyword evidence="2" id="KW-1134">Transmembrane beta strand</keyword>
<comment type="similarity">
    <text evidence="1 2">Belongs to the outer membrane factor (OMF) (TC 1.B.17) family.</text>
</comment>
<dbReference type="PANTHER" id="PTHR30203:SF33">
    <property type="entry name" value="BLR4455 PROTEIN"/>
    <property type="match status" value="1"/>
</dbReference>
<accession>A0A0C4XZC7</accession>
<name>A0A0C4XZC7_9BURK</name>
<comment type="subcellular location">
    <subcellularLocation>
        <location evidence="2">Cell membrane</location>
        <topology evidence="2">Lipid-anchor</topology>
    </subcellularLocation>
</comment>
<keyword evidence="2" id="KW-0812">Transmembrane</keyword>
<evidence type="ECO:0000256" key="1">
    <source>
        <dbReference type="ARBA" id="ARBA00007613"/>
    </source>
</evidence>
<reference evidence="5 6" key="1">
    <citation type="journal article" date="2015" name="Genome Announc.">
        <title>Complete Genome Sequence of Cupriavidus basilensis 4G11, Isolated from the Oak Ridge Field Research Center Site.</title>
        <authorList>
            <person name="Ray J."/>
            <person name="Waters R.J."/>
            <person name="Skerker J.M."/>
            <person name="Kuehl J.V."/>
            <person name="Price M.N."/>
            <person name="Huang J."/>
            <person name="Chakraborty R."/>
            <person name="Arkin A.P."/>
            <person name="Deutschbauer A."/>
        </authorList>
    </citation>
    <scope>NUCLEOTIDE SEQUENCE [LARGE SCALE GENOMIC DNA]</scope>
    <source>
        <strain evidence="5">4G11</strain>
    </source>
</reference>
<dbReference type="STRING" id="68895.RR42_m0469"/>
<dbReference type="InterPro" id="IPR003423">
    <property type="entry name" value="OMP_efflux"/>
</dbReference>
<dbReference type="Proteomes" id="UP000031843">
    <property type="component" value="Chromosome main"/>
</dbReference>
<feature type="chain" id="PRO_5001434482" description="Efflux transporter outer membrane subunit" evidence="2">
    <location>
        <begin position="28"/>
        <end position="499"/>
    </location>
</feature>
<dbReference type="GO" id="GO:0015562">
    <property type="term" value="F:efflux transmembrane transporter activity"/>
    <property type="evidence" value="ECO:0007669"/>
    <property type="project" value="InterPro"/>
</dbReference>
<protein>
    <recommendedName>
        <fullName evidence="7">Efflux transporter outer membrane subunit</fullName>
    </recommendedName>
</protein>
<dbReference type="SUPFAM" id="SSF56954">
    <property type="entry name" value="Outer membrane efflux proteins (OEP)"/>
    <property type="match status" value="1"/>
</dbReference>
<dbReference type="NCBIfam" id="TIGR01845">
    <property type="entry name" value="outer_NodT"/>
    <property type="match status" value="1"/>
</dbReference>
<dbReference type="Gene3D" id="2.20.200.10">
    <property type="entry name" value="Outer membrane efflux proteins (OEP)"/>
    <property type="match status" value="1"/>
</dbReference>
<dbReference type="EMBL" id="CP010536">
    <property type="protein sequence ID" value="AJG17882.1"/>
    <property type="molecule type" value="Genomic_DNA"/>
</dbReference>
<keyword evidence="3" id="KW-0175">Coiled coil</keyword>
<feature type="signal peptide" evidence="2">
    <location>
        <begin position="1"/>
        <end position="27"/>
    </location>
</feature>
<proteinExistence type="inferred from homology"/>
<keyword evidence="2" id="KW-0732">Signal</keyword>
<feature type="region of interest" description="Disordered" evidence="4">
    <location>
        <begin position="38"/>
        <end position="66"/>
    </location>
</feature>
<organism evidence="5 6">
    <name type="scientific">Cupriavidus basilensis</name>
    <dbReference type="NCBI Taxonomy" id="68895"/>
    <lineage>
        <taxon>Bacteria</taxon>
        <taxon>Pseudomonadati</taxon>
        <taxon>Pseudomonadota</taxon>
        <taxon>Betaproteobacteria</taxon>
        <taxon>Burkholderiales</taxon>
        <taxon>Burkholderiaceae</taxon>
        <taxon>Cupriavidus</taxon>
    </lineage>
</organism>
<dbReference type="Pfam" id="PF02321">
    <property type="entry name" value="OEP"/>
    <property type="match status" value="2"/>
</dbReference>
<dbReference type="KEGG" id="cbw:RR42_m0469"/>
<dbReference type="InterPro" id="IPR010131">
    <property type="entry name" value="MdtP/NodT-like"/>
</dbReference>